<protein>
    <submittedName>
        <fullName evidence="1">Uncharacterized protein</fullName>
    </submittedName>
</protein>
<accession>A0A089MKE4</accession>
<sequence>MAEIQTAKTYYLGVHPRRLDPVSLEFSSFGVLWYEEGKQRYVVGYGFGTDQIETLYHFCRSSAYFTCSNEQILDDIYTSIRNKQQEQDWRTRRRLAFWTAFREPWKSMHSGWYVFRSRNSFPLHLSVVRKTKFSIWLEHSAVCESEAQLTGYLDRAKQTHHLISIVPMEIQEGILYE</sequence>
<gene>
    <name evidence="1" type="ORF">PBOR_08790</name>
</gene>
<proteinExistence type="predicted"/>
<dbReference type="HOGENOM" id="CLU_1531082_0_0_9"/>
<dbReference type="KEGG" id="pbd:PBOR_08790"/>
<dbReference type="OrthoDB" id="2586527at2"/>
<evidence type="ECO:0000313" key="2">
    <source>
        <dbReference type="Proteomes" id="UP000029518"/>
    </source>
</evidence>
<organism evidence="1 2">
    <name type="scientific">Paenibacillus borealis</name>
    <dbReference type="NCBI Taxonomy" id="160799"/>
    <lineage>
        <taxon>Bacteria</taxon>
        <taxon>Bacillati</taxon>
        <taxon>Bacillota</taxon>
        <taxon>Bacilli</taxon>
        <taxon>Bacillales</taxon>
        <taxon>Paenibacillaceae</taxon>
        <taxon>Paenibacillus</taxon>
    </lineage>
</organism>
<keyword evidence="2" id="KW-1185">Reference proteome</keyword>
<dbReference type="AlphaFoldDB" id="A0A089MKE4"/>
<reference evidence="1" key="1">
    <citation type="submission" date="2014-08" db="EMBL/GenBank/DDBJ databases">
        <title>Comparative genomics of the Paenibacillus odorifer group.</title>
        <authorList>
            <person name="den Bakker H.C."/>
            <person name="Tsai Y.-C.Y.-C."/>
            <person name="Martin N."/>
            <person name="Korlach J."/>
            <person name="Wiedmann M."/>
        </authorList>
    </citation>
    <scope>NUCLEOTIDE SEQUENCE [LARGE SCALE GENOMIC DNA]</scope>
    <source>
        <strain evidence="1">DSM 13188</strain>
    </source>
</reference>
<dbReference type="Proteomes" id="UP000029518">
    <property type="component" value="Chromosome"/>
</dbReference>
<dbReference type="RefSeq" id="WP_042211273.1">
    <property type="nucleotide sequence ID" value="NZ_CP009285.1"/>
</dbReference>
<evidence type="ECO:0000313" key="1">
    <source>
        <dbReference type="EMBL" id="AIQ57014.1"/>
    </source>
</evidence>
<dbReference type="EMBL" id="CP009285">
    <property type="protein sequence ID" value="AIQ57014.1"/>
    <property type="molecule type" value="Genomic_DNA"/>
</dbReference>
<name>A0A089MKE4_PAEBO</name>